<dbReference type="SUPFAM" id="SSF69593">
    <property type="entry name" value="Glycerol-3-phosphate (1)-acyltransferase"/>
    <property type="match status" value="1"/>
</dbReference>
<dbReference type="GeneID" id="96779336"/>
<dbReference type="SMART" id="SM00563">
    <property type="entry name" value="PlsC"/>
    <property type="match status" value="1"/>
</dbReference>
<name>A0A6I2UI43_9FIRM</name>
<keyword evidence="5" id="KW-1185">Reference proteome</keyword>
<dbReference type="Pfam" id="PF01553">
    <property type="entry name" value="Acyltransferase"/>
    <property type="match status" value="1"/>
</dbReference>
<dbReference type="InterPro" id="IPR002123">
    <property type="entry name" value="Plipid/glycerol_acylTrfase"/>
</dbReference>
<dbReference type="RefSeq" id="WP_154407563.1">
    <property type="nucleotide sequence ID" value="NZ_VUNR01000022.1"/>
</dbReference>
<dbReference type="GO" id="GO:0003841">
    <property type="term" value="F:1-acylglycerol-3-phosphate O-acyltransferase activity"/>
    <property type="evidence" value="ECO:0007669"/>
    <property type="project" value="TreeGrafter"/>
</dbReference>
<organism evidence="4 5">
    <name type="scientific">Anaerovibrio slackiae</name>
    <dbReference type="NCBI Taxonomy" id="2652309"/>
    <lineage>
        <taxon>Bacteria</taxon>
        <taxon>Bacillati</taxon>
        <taxon>Bacillota</taxon>
        <taxon>Negativicutes</taxon>
        <taxon>Selenomonadales</taxon>
        <taxon>Selenomonadaceae</taxon>
        <taxon>Anaerovibrio</taxon>
    </lineage>
</organism>
<comment type="caution">
    <text evidence="4">The sequence shown here is derived from an EMBL/GenBank/DDBJ whole genome shotgun (WGS) entry which is preliminary data.</text>
</comment>
<feature type="domain" description="Phospholipid/glycerol acyltransferase" evidence="3">
    <location>
        <begin position="34"/>
        <end position="146"/>
    </location>
</feature>
<dbReference type="PANTHER" id="PTHR10434">
    <property type="entry name" value="1-ACYL-SN-GLYCEROL-3-PHOSPHATE ACYLTRANSFERASE"/>
    <property type="match status" value="1"/>
</dbReference>
<sequence>MFYRCLKVLFQILFGILFRPVIKGKENVPMEGGMIMAANHLSNWDPPMAGTYMPRPVAYMAKEELFKPAIAGAIIRALYAFPVKRGAADRGAIKTALGILKQGLCLGVFPEGTRSRTGKLGKAESGVALLAAMGKVPVVPTAIIGTNRIFQNGGLLPRIKIIFGEPLYFEGKHNDKEALAAFSEKIMERISCMLAENEQVLKKN</sequence>
<keyword evidence="2 4" id="KW-0012">Acyltransferase</keyword>
<dbReference type="EMBL" id="VUNR01000022">
    <property type="protein sequence ID" value="MSU09395.1"/>
    <property type="molecule type" value="Genomic_DNA"/>
</dbReference>
<keyword evidence="1 4" id="KW-0808">Transferase</keyword>
<dbReference type="PANTHER" id="PTHR10434:SF11">
    <property type="entry name" value="1-ACYL-SN-GLYCEROL-3-PHOSPHATE ACYLTRANSFERASE"/>
    <property type="match status" value="1"/>
</dbReference>
<dbReference type="GO" id="GO:0006654">
    <property type="term" value="P:phosphatidic acid biosynthetic process"/>
    <property type="evidence" value="ECO:0007669"/>
    <property type="project" value="TreeGrafter"/>
</dbReference>
<accession>A0A6I2UI43</accession>
<protein>
    <submittedName>
        <fullName evidence="4">1-acyl-sn-glycerol-3-phosphate acyltransferase</fullName>
    </submittedName>
</protein>
<proteinExistence type="predicted"/>
<reference evidence="4 5" key="1">
    <citation type="submission" date="2019-08" db="EMBL/GenBank/DDBJ databases">
        <title>In-depth cultivation of the pig gut microbiome towards novel bacterial diversity and tailored functional studies.</title>
        <authorList>
            <person name="Wylensek D."/>
            <person name="Hitch T.C.A."/>
            <person name="Clavel T."/>
        </authorList>
    </citation>
    <scope>NUCLEOTIDE SEQUENCE [LARGE SCALE GENOMIC DNA]</scope>
    <source>
        <strain evidence="4 5">WCA-693-APC-5D-A</strain>
    </source>
</reference>
<evidence type="ECO:0000256" key="2">
    <source>
        <dbReference type="ARBA" id="ARBA00023315"/>
    </source>
</evidence>
<evidence type="ECO:0000313" key="5">
    <source>
        <dbReference type="Proteomes" id="UP000433181"/>
    </source>
</evidence>
<gene>
    <name evidence="4" type="ORF">FYJ84_10395</name>
</gene>
<evidence type="ECO:0000259" key="3">
    <source>
        <dbReference type="SMART" id="SM00563"/>
    </source>
</evidence>
<evidence type="ECO:0000313" key="4">
    <source>
        <dbReference type="EMBL" id="MSU09395.1"/>
    </source>
</evidence>
<evidence type="ECO:0000256" key="1">
    <source>
        <dbReference type="ARBA" id="ARBA00022679"/>
    </source>
</evidence>
<dbReference type="Proteomes" id="UP000433181">
    <property type="component" value="Unassembled WGS sequence"/>
</dbReference>
<dbReference type="AlphaFoldDB" id="A0A6I2UI43"/>
<dbReference type="CDD" id="cd07989">
    <property type="entry name" value="LPLAT_AGPAT-like"/>
    <property type="match status" value="1"/>
</dbReference>